<dbReference type="Gene3D" id="1.10.10.10">
    <property type="entry name" value="Winged helix-like DNA-binding domain superfamily/Winged helix DNA-binding domain"/>
    <property type="match status" value="1"/>
</dbReference>
<dbReference type="InterPro" id="IPR000847">
    <property type="entry name" value="LysR_HTH_N"/>
</dbReference>
<evidence type="ECO:0000313" key="6">
    <source>
        <dbReference type="EMBL" id="SMX38678.1"/>
    </source>
</evidence>
<dbReference type="InterPro" id="IPR058163">
    <property type="entry name" value="LysR-type_TF_proteobact-type"/>
</dbReference>
<evidence type="ECO:0000256" key="4">
    <source>
        <dbReference type="ARBA" id="ARBA00023163"/>
    </source>
</evidence>
<accession>A0A238K721</accession>
<dbReference type="PANTHER" id="PTHR30537:SF5">
    <property type="entry name" value="HTH-TYPE TRANSCRIPTIONAL ACTIVATOR TTDR-RELATED"/>
    <property type="match status" value="1"/>
</dbReference>
<evidence type="ECO:0000256" key="2">
    <source>
        <dbReference type="ARBA" id="ARBA00023015"/>
    </source>
</evidence>
<dbReference type="Gene3D" id="3.40.190.290">
    <property type="match status" value="1"/>
</dbReference>
<gene>
    <name evidence="6" type="primary">dmlR_3</name>
    <name evidence="6" type="ORF">PEV8663_01486</name>
</gene>
<dbReference type="GO" id="GO:0043565">
    <property type="term" value="F:sequence-specific DNA binding"/>
    <property type="evidence" value="ECO:0007669"/>
    <property type="project" value="TreeGrafter"/>
</dbReference>
<dbReference type="SUPFAM" id="SSF53850">
    <property type="entry name" value="Periplasmic binding protein-like II"/>
    <property type="match status" value="1"/>
</dbReference>
<dbReference type="OrthoDB" id="9813056at2"/>
<sequence length="294" mass="32429">MINRLRQMAIFAKTIDHGSFRGAARELHLSPSVVSHHVSQLEEYLGVALIYRSTRKLTLTNEGQRLLTATRNMLDAVEGELQDLSATAGEPSGELRITLPSVLSLSHITDQIAAFSRAYPRITLTVDFSDTRRALIDDGFDLAIRMGAISKNSATSRTLFEVRRVLVASKDYLATRTVDNDPSALVDWEWLALAPVQNVPLSFKNKDGETKKIKPTLHMFTNDAQALHRLAHAGAGLAIVPEFLVAAGIDNGTMEIVLPEWELQSISVFAEWPANAPRHGLIHLMLNALSKAKF</sequence>
<evidence type="ECO:0000256" key="1">
    <source>
        <dbReference type="ARBA" id="ARBA00009437"/>
    </source>
</evidence>
<dbReference type="RefSeq" id="WP_097803995.1">
    <property type="nucleotide sequence ID" value="NZ_QKMF01000004.1"/>
</dbReference>
<evidence type="ECO:0000256" key="3">
    <source>
        <dbReference type="ARBA" id="ARBA00023125"/>
    </source>
</evidence>
<dbReference type="PANTHER" id="PTHR30537">
    <property type="entry name" value="HTH-TYPE TRANSCRIPTIONAL REGULATOR"/>
    <property type="match status" value="1"/>
</dbReference>
<reference evidence="6 7" key="1">
    <citation type="submission" date="2017-05" db="EMBL/GenBank/DDBJ databases">
        <authorList>
            <person name="Song R."/>
            <person name="Chenine A.L."/>
            <person name="Ruprecht R.M."/>
        </authorList>
    </citation>
    <scope>NUCLEOTIDE SEQUENCE [LARGE SCALE GENOMIC DNA]</scope>
    <source>
        <strain evidence="6 7">CECT 8663</strain>
    </source>
</reference>
<dbReference type="Proteomes" id="UP000220836">
    <property type="component" value="Unassembled WGS sequence"/>
</dbReference>
<dbReference type="Pfam" id="PF03466">
    <property type="entry name" value="LysR_substrate"/>
    <property type="match status" value="1"/>
</dbReference>
<dbReference type="EMBL" id="FXYH01000004">
    <property type="protein sequence ID" value="SMX38678.1"/>
    <property type="molecule type" value="Genomic_DNA"/>
</dbReference>
<dbReference type="GO" id="GO:0003700">
    <property type="term" value="F:DNA-binding transcription factor activity"/>
    <property type="evidence" value="ECO:0007669"/>
    <property type="project" value="InterPro"/>
</dbReference>
<proteinExistence type="inferred from homology"/>
<dbReference type="PROSITE" id="PS50931">
    <property type="entry name" value="HTH_LYSR"/>
    <property type="match status" value="1"/>
</dbReference>
<keyword evidence="7" id="KW-1185">Reference proteome</keyword>
<comment type="similarity">
    <text evidence="1">Belongs to the LysR transcriptional regulatory family.</text>
</comment>
<dbReference type="CDD" id="cd08422">
    <property type="entry name" value="PBP2_CrgA_like"/>
    <property type="match status" value="1"/>
</dbReference>
<organism evidence="6 7">
    <name type="scientific">Pelagimonas varians</name>
    <dbReference type="NCBI Taxonomy" id="696760"/>
    <lineage>
        <taxon>Bacteria</taxon>
        <taxon>Pseudomonadati</taxon>
        <taxon>Pseudomonadota</taxon>
        <taxon>Alphaproteobacteria</taxon>
        <taxon>Rhodobacterales</taxon>
        <taxon>Roseobacteraceae</taxon>
        <taxon>Pelagimonas</taxon>
    </lineage>
</organism>
<dbReference type="Pfam" id="PF00126">
    <property type="entry name" value="HTH_1"/>
    <property type="match status" value="1"/>
</dbReference>
<dbReference type="InterPro" id="IPR036388">
    <property type="entry name" value="WH-like_DNA-bd_sf"/>
</dbReference>
<dbReference type="InterPro" id="IPR036390">
    <property type="entry name" value="WH_DNA-bd_sf"/>
</dbReference>
<evidence type="ECO:0000259" key="5">
    <source>
        <dbReference type="PROSITE" id="PS50931"/>
    </source>
</evidence>
<dbReference type="AlphaFoldDB" id="A0A238K721"/>
<feature type="domain" description="HTH lysR-type" evidence="5">
    <location>
        <begin position="1"/>
        <end position="60"/>
    </location>
</feature>
<dbReference type="GO" id="GO:0006351">
    <property type="term" value="P:DNA-templated transcription"/>
    <property type="evidence" value="ECO:0007669"/>
    <property type="project" value="TreeGrafter"/>
</dbReference>
<keyword evidence="3" id="KW-0238">DNA-binding</keyword>
<dbReference type="FunFam" id="1.10.10.10:FF:000001">
    <property type="entry name" value="LysR family transcriptional regulator"/>
    <property type="match status" value="1"/>
</dbReference>
<dbReference type="InterPro" id="IPR005119">
    <property type="entry name" value="LysR_subst-bd"/>
</dbReference>
<name>A0A238K721_9RHOB</name>
<dbReference type="SUPFAM" id="SSF46785">
    <property type="entry name" value="Winged helix' DNA-binding domain"/>
    <property type="match status" value="1"/>
</dbReference>
<evidence type="ECO:0000313" key="7">
    <source>
        <dbReference type="Proteomes" id="UP000220836"/>
    </source>
</evidence>
<protein>
    <submittedName>
        <fullName evidence="6">HTH-type transcriptional regulator DmlR</fullName>
    </submittedName>
</protein>
<keyword evidence="2" id="KW-0805">Transcription regulation</keyword>
<keyword evidence="4" id="KW-0804">Transcription</keyword>